<protein>
    <submittedName>
        <fullName evidence="1">Uncharacterized protein</fullName>
    </submittedName>
</protein>
<proteinExistence type="predicted"/>
<gene>
    <name evidence="1" type="ORF">CLV84_3362</name>
</gene>
<dbReference type="OrthoDB" id="1489643at2"/>
<evidence type="ECO:0000313" key="1">
    <source>
        <dbReference type="EMBL" id="PPK86435.1"/>
    </source>
</evidence>
<dbReference type="EMBL" id="PTJC01000006">
    <property type="protein sequence ID" value="PPK86435.1"/>
    <property type="molecule type" value="Genomic_DNA"/>
</dbReference>
<name>A0A2S6I5K4_9BACT</name>
<accession>A0A2S6I5K4</accession>
<organism evidence="1 2">
    <name type="scientific">Neolewinella xylanilytica</name>
    <dbReference type="NCBI Taxonomy" id="1514080"/>
    <lineage>
        <taxon>Bacteria</taxon>
        <taxon>Pseudomonadati</taxon>
        <taxon>Bacteroidota</taxon>
        <taxon>Saprospiria</taxon>
        <taxon>Saprospirales</taxon>
        <taxon>Lewinellaceae</taxon>
        <taxon>Neolewinella</taxon>
    </lineage>
</organism>
<dbReference type="RefSeq" id="WP_104420866.1">
    <property type="nucleotide sequence ID" value="NZ_PTJC01000006.1"/>
</dbReference>
<comment type="caution">
    <text evidence="1">The sequence shown here is derived from an EMBL/GenBank/DDBJ whole genome shotgun (WGS) entry which is preliminary data.</text>
</comment>
<dbReference type="Proteomes" id="UP000237662">
    <property type="component" value="Unassembled WGS sequence"/>
</dbReference>
<evidence type="ECO:0000313" key="2">
    <source>
        <dbReference type="Proteomes" id="UP000237662"/>
    </source>
</evidence>
<reference evidence="1 2" key="1">
    <citation type="submission" date="2018-02" db="EMBL/GenBank/DDBJ databases">
        <title>Genomic Encyclopedia of Archaeal and Bacterial Type Strains, Phase II (KMG-II): from individual species to whole genera.</title>
        <authorList>
            <person name="Goeker M."/>
        </authorList>
    </citation>
    <scope>NUCLEOTIDE SEQUENCE [LARGE SCALE GENOMIC DNA]</scope>
    <source>
        <strain evidence="1 2">DSM 29526</strain>
    </source>
</reference>
<dbReference type="AlphaFoldDB" id="A0A2S6I5K4"/>
<keyword evidence="2" id="KW-1185">Reference proteome</keyword>
<sequence>MKAPQIPLILLVVGALVLSAPGCKSVDNLVESGNYEQAISLAQRKLTGKDKKNPKFVAALEQAVNRANERDMERAEFMQQKNGTDWTRVHAIYDNIKRRQDALRPLLPLYDKNGRKATFRFVRAEELVVDAEDRAADQLYAEAVRLLAAGRSGDKAAAREAWSTFETVERYRPDHLDSRQLALEAEALGRVYVAVELANESQAFLPRGFEEELLRIQTAQMDDRWHVYNLSPADDGTYDYRARLVIRDIDVSPERLSERSYTEEKEVTDGEEYVLDDKGNVAKDSLGNDIKQPRIVRVSARVVEVLQQKTAIVSGSMQLYDVRQGRVVDDEELTAEARFENYASTFNGDKRALSRESRQRIGNTPRQFPSDEQLVLDAASVLKPILQQRLADSRKLI</sequence>